<keyword evidence="1" id="KW-0732">Signal</keyword>
<comment type="caution">
    <text evidence="2">The sequence shown here is derived from an EMBL/GenBank/DDBJ whole genome shotgun (WGS) entry which is preliminary data.</text>
</comment>
<evidence type="ECO:0000313" key="2">
    <source>
        <dbReference type="EMBL" id="RYR78737.1"/>
    </source>
</evidence>
<accession>A0A445ETT1</accession>
<proteinExistence type="predicted"/>
<name>A0A445ETT1_ARAHY</name>
<evidence type="ECO:0000256" key="1">
    <source>
        <dbReference type="SAM" id="SignalP"/>
    </source>
</evidence>
<dbReference type="AlphaFoldDB" id="A0A445ETT1"/>
<protein>
    <submittedName>
        <fullName evidence="2">Uncharacterized protein</fullName>
    </submittedName>
</protein>
<dbReference type="Proteomes" id="UP000289738">
    <property type="component" value="Chromosome A01"/>
</dbReference>
<dbReference type="EMBL" id="SDMP01000001">
    <property type="protein sequence ID" value="RYR78737.1"/>
    <property type="molecule type" value="Genomic_DNA"/>
</dbReference>
<feature type="chain" id="PRO_5019526825" evidence="1">
    <location>
        <begin position="22"/>
        <end position="124"/>
    </location>
</feature>
<keyword evidence="3" id="KW-1185">Reference proteome</keyword>
<organism evidence="2 3">
    <name type="scientific">Arachis hypogaea</name>
    <name type="common">Peanut</name>
    <dbReference type="NCBI Taxonomy" id="3818"/>
    <lineage>
        <taxon>Eukaryota</taxon>
        <taxon>Viridiplantae</taxon>
        <taxon>Streptophyta</taxon>
        <taxon>Embryophyta</taxon>
        <taxon>Tracheophyta</taxon>
        <taxon>Spermatophyta</taxon>
        <taxon>Magnoliopsida</taxon>
        <taxon>eudicotyledons</taxon>
        <taxon>Gunneridae</taxon>
        <taxon>Pentapetalae</taxon>
        <taxon>rosids</taxon>
        <taxon>fabids</taxon>
        <taxon>Fabales</taxon>
        <taxon>Fabaceae</taxon>
        <taxon>Papilionoideae</taxon>
        <taxon>50 kb inversion clade</taxon>
        <taxon>dalbergioids sensu lato</taxon>
        <taxon>Dalbergieae</taxon>
        <taxon>Pterocarpus clade</taxon>
        <taxon>Arachis</taxon>
    </lineage>
</organism>
<gene>
    <name evidence="2" type="ORF">Ahy_A01g003595</name>
</gene>
<sequence length="124" mass="14454">MKSKFILQKFLKLWVMTSVQGTRIKKKHFESYFKTIEDMLVNRPLKITRSNNESISWGLSILLDKLDNLQEVRKTLTNAFQKVFDIVKFMLQQTSPDMNIGEALSLLRFKQSSANSAQDPNLNR</sequence>
<feature type="signal peptide" evidence="1">
    <location>
        <begin position="1"/>
        <end position="21"/>
    </location>
</feature>
<evidence type="ECO:0000313" key="3">
    <source>
        <dbReference type="Proteomes" id="UP000289738"/>
    </source>
</evidence>
<reference evidence="2 3" key="1">
    <citation type="submission" date="2019-01" db="EMBL/GenBank/DDBJ databases">
        <title>Sequencing of cultivated peanut Arachis hypogaea provides insights into genome evolution and oil improvement.</title>
        <authorList>
            <person name="Chen X."/>
        </authorList>
    </citation>
    <scope>NUCLEOTIDE SEQUENCE [LARGE SCALE GENOMIC DNA]</scope>
    <source>
        <strain evidence="3">cv. Fuhuasheng</strain>
        <tissue evidence="2">Leaves</tissue>
    </source>
</reference>